<evidence type="ECO:0000313" key="3">
    <source>
        <dbReference type="EMBL" id="BCX50018.1"/>
    </source>
</evidence>
<dbReference type="RefSeq" id="WP_338686898.1">
    <property type="nucleotide sequence ID" value="NZ_AP024702.1"/>
</dbReference>
<dbReference type="Pfam" id="PF04773">
    <property type="entry name" value="FecR"/>
    <property type="match status" value="1"/>
</dbReference>
<dbReference type="Gene3D" id="2.60.120.1440">
    <property type="match status" value="1"/>
</dbReference>
<dbReference type="Proteomes" id="UP001374893">
    <property type="component" value="Chromosome"/>
</dbReference>
<dbReference type="InterPro" id="IPR006860">
    <property type="entry name" value="FecR"/>
</dbReference>
<dbReference type="SUPFAM" id="SSF49899">
    <property type="entry name" value="Concanavalin A-like lectins/glucanases"/>
    <property type="match status" value="1"/>
</dbReference>
<dbReference type="InterPro" id="IPR012373">
    <property type="entry name" value="Ferrdict_sens_TM"/>
</dbReference>
<sequence length="516" mass="56073">MKPEEAIARILANTADPGEVEEVIRQLKADPEALRRFVELAEIDGLIGPALEDDLRRERRFQAVEGAVRHADREDFVAGVRQRIRIRQAARYGMAVAATVVIGLFLSWLLLPENRGPVMATIQRTESVPEGSLVKAGTALVAGDSVIFESGLAELQVGDKGTMVLEGPAELRFDGPMRAVLNRGRVVMRVTEAGHGFEVATPKGKVIDLGTEFGVAVTDDGEVETHVLDGEVEAVPDSGPKVRLTKANALRFGDATTMVADSTAFYTKLPPLHRETPSGILWRFDEGNGHFSESDPEGDPMVFHAESHGQSPEWVDGVFGEALALDGKGGYLESGFRGIGGADPRTVCFWVKVPEDFSIKQGFGIVSWGHWRSEGWGEVWQISVNPLEEEGLVGGLRVGLHGGQIVGATDLRDGEWHHVAVVLYEGSQPDVGTHVVVYIDGELESLSSRTLQKVKTRINTATHGVWVGRNVTTADGRFASHGSFFRGEVDELSIFHGALSQREILSLKSENRLPAR</sequence>
<evidence type="ECO:0000256" key="1">
    <source>
        <dbReference type="SAM" id="Phobius"/>
    </source>
</evidence>
<proteinExistence type="predicted"/>
<keyword evidence="4" id="KW-1185">Reference proteome</keyword>
<dbReference type="InterPro" id="IPR013320">
    <property type="entry name" value="ConA-like_dom_sf"/>
</dbReference>
<gene>
    <name evidence="3" type="ORF">HAHE_39260</name>
</gene>
<feature type="domain" description="FecR protein" evidence="2">
    <location>
        <begin position="152"/>
        <end position="233"/>
    </location>
</feature>
<dbReference type="PANTHER" id="PTHR30273:SF2">
    <property type="entry name" value="PROTEIN FECR"/>
    <property type="match status" value="1"/>
</dbReference>
<evidence type="ECO:0000259" key="2">
    <source>
        <dbReference type="Pfam" id="PF04773"/>
    </source>
</evidence>
<keyword evidence="1" id="KW-0812">Transmembrane</keyword>
<name>A0ABM7RPM7_9BACT</name>
<protein>
    <recommendedName>
        <fullName evidence="2">FecR protein domain-containing protein</fullName>
    </recommendedName>
</protein>
<keyword evidence="1" id="KW-1133">Transmembrane helix</keyword>
<dbReference type="EMBL" id="AP024702">
    <property type="protein sequence ID" value="BCX50018.1"/>
    <property type="molecule type" value="Genomic_DNA"/>
</dbReference>
<dbReference type="PANTHER" id="PTHR30273">
    <property type="entry name" value="PERIPLASMIC SIGNAL SENSOR AND SIGMA FACTOR ACTIVATOR FECR-RELATED"/>
    <property type="match status" value="1"/>
</dbReference>
<dbReference type="Gene3D" id="2.60.120.200">
    <property type="match status" value="1"/>
</dbReference>
<reference evidence="3 4" key="1">
    <citation type="submission" date="2021-06" db="EMBL/GenBank/DDBJ databases">
        <title>Complete genome of Haloferula helveola possessing various polysaccharide degrading enzymes.</title>
        <authorList>
            <person name="Takami H."/>
            <person name="Huang C."/>
            <person name="Hamasaki K."/>
        </authorList>
    </citation>
    <scope>NUCLEOTIDE SEQUENCE [LARGE SCALE GENOMIC DNA]</scope>
    <source>
        <strain evidence="3 4">CN-1</strain>
    </source>
</reference>
<feature type="transmembrane region" description="Helical" evidence="1">
    <location>
        <begin position="92"/>
        <end position="111"/>
    </location>
</feature>
<accession>A0ABM7RPM7</accession>
<dbReference type="Pfam" id="PF13385">
    <property type="entry name" value="Laminin_G_3"/>
    <property type="match status" value="1"/>
</dbReference>
<keyword evidence="1" id="KW-0472">Membrane</keyword>
<evidence type="ECO:0000313" key="4">
    <source>
        <dbReference type="Proteomes" id="UP001374893"/>
    </source>
</evidence>
<organism evidence="3 4">
    <name type="scientific">Haloferula helveola</name>
    <dbReference type="NCBI Taxonomy" id="490095"/>
    <lineage>
        <taxon>Bacteria</taxon>
        <taxon>Pseudomonadati</taxon>
        <taxon>Verrucomicrobiota</taxon>
        <taxon>Verrucomicrobiia</taxon>
        <taxon>Verrucomicrobiales</taxon>
        <taxon>Verrucomicrobiaceae</taxon>
        <taxon>Haloferula</taxon>
    </lineage>
</organism>